<proteinExistence type="inferred from homology"/>
<dbReference type="PANTHER" id="PTHR14076">
    <property type="entry name" value="RECEPTOR ACTIVITY MODIFYING PROTEIN RAMP"/>
    <property type="match status" value="1"/>
</dbReference>
<reference evidence="13 14" key="1">
    <citation type="submission" date="2019-09" db="EMBL/GenBank/DDBJ databases">
        <title>Bird 10,000 Genomes (B10K) Project - Family phase.</title>
        <authorList>
            <person name="Zhang G."/>
        </authorList>
    </citation>
    <scope>NUCLEOTIDE SEQUENCE [LARGE SCALE GENOMIC DNA]</scope>
    <source>
        <strain evidence="13">B10K-DU-001-66</strain>
        <tissue evidence="13">Muscle</tissue>
    </source>
</reference>
<evidence type="ECO:0000256" key="1">
    <source>
        <dbReference type="ARBA" id="ARBA00004251"/>
    </source>
</evidence>
<keyword evidence="9" id="KW-1015">Disulfide bond</keyword>
<dbReference type="GO" id="GO:0009986">
    <property type="term" value="C:cell surface"/>
    <property type="evidence" value="ECO:0007669"/>
    <property type="project" value="TreeGrafter"/>
</dbReference>
<evidence type="ECO:0000256" key="4">
    <source>
        <dbReference type="ARBA" id="ARBA00022475"/>
    </source>
</evidence>
<dbReference type="GO" id="GO:0005886">
    <property type="term" value="C:plasma membrane"/>
    <property type="evidence" value="ECO:0007669"/>
    <property type="project" value="UniProtKB-SubCell"/>
</dbReference>
<dbReference type="GO" id="GO:0072659">
    <property type="term" value="P:protein localization to plasma membrane"/>
    <property type="evidence" value="ECO:0007669"/>
    <property type="project" value="TreeGrafter"/>
</dbReference>
<evidence type="ECO:0000256" key="6">
    <source>
        <dbReference type="ARBA" id="ARBA00022729"/>
    </source>
</evidence>
<gene>
    <name evidence="13" type="primary">Ramp2</name>
    <name evidence="13" type="ORF">POLCAE_R02586</name>
</gene>
<keyword evidence="5 11" id="KW-0812">Transmembrane</keyword>
<dbReference type="GO" id="GO:0008277">
    <property type="term" value="P:regulation of G protein-coupled receptor signaling pathway"/>
    <property type="evidence" value="ECO:0007669"/>
    <property type="project" value="InterPro"/>
</dbReference>
<evidence type="ECO:0000313" key="14">
    <source>
        <dbReference type="Proteomes" id="UP000573697"/>
    </source>
</evidence>
<evidence type="ECO:0000256" key="11">
    <source>
        <dbReference type="SAM" id="Phobius"/>
    </source>
</evidence>
<keyword evidence="10" id="KW-0675">Receptor</keyword>
<name>A0A7K5DU77_POLCE</name>
<dbReference type="Proteomes" id="UP000573697">
    <property type="component" value="Unassembled WGS sequence"/>
</dbReference>
<evidence type="ECO:0000313" key="13">
    <source>
        <dbReference type="EMBL" id="NWS24007.1"/>
    </source>
</evidence>
<keyword evidence="8 11" id="KW-0472">Membrane</keyword>
<dbReference type="PANTHER" id="PTHR14076:SF9">
    <property type="entry name" value="RECEPTOR ACTIVITY-MODIFYING PROTEIN 2"/>
    <property type="match status" value="1"/>
</dbReference>
<evidence type="ECO:0000256" key="7">
    <source>
        <dbReference type="ARBA" id="ARBA00022989"/>
    </source>
</evidence>
<dbReference type="Pfam" id="PF04901">
    <property type="entry name" value="RAMP"/>
    <property type="match status" value="1"/>
</dbReference>
<dbReference type="AlphaFoldDB" id="A0A7K5DU77"/>
<comment type="similarity">
    <text evidence="2">Belongs to the RAMP family.</text>
</comment>
<keyword evidence="4" id="KW-1003">Cell membrane</keyword>
<comment type="subcellular location">
    <subcellularLocation>
        <location evidence="1">Cell membrane</location>
        <topology evidence="1">Single-pass type I membrane protein</topology>
    </subcellularLocation>
</comment>
<dbReference type="GO" id="GO:0032870">
    <property type="term" value="P:cellular response to hormone stimulus"/>
    <property type="evidence" value="ECO:0007669"/>
    <property type="project" value="TreeGrafter"/>
</dbReference>
<dbReference type="InterPro" id="IPR006985">
    <property type="entry name" value="RAMP"/>
</dbReference>
<evidence type="ECO:0000256" key="8">
    <source>
        <dbReference type="ARBA" id="ARBA00023136"/>
    </source>
</evidence>
<dbReference type="GO" id="GO:0001525">
    <property type="term" value="P:angiogenesis"/>
    <property type="evidence" value="ECO:0007669"/>
    <property type="project" value="TreeGrafter"/>
</dbReference>
<dbReference type="GO" id="GO:0007186">
    <property type="term" value="P:G protein-coupled receptor signaling pathway"/>
    <property type="evidence" value="ECO:0007669"/>
    <property type="project" value="TreeGrafter"/>
</dbReference>
<evidence type="ECO:0000256" key="9">
    <source>
        <dbReference type="ARBA" id="ARBA00023157"/>
    </source>
</evidence>
<organism evidence="13 14">
    <name type="scientific">Polioptila caerulea</name>
    <name type="common">Blue-grey gnatcatcher</name>
    <dbReference type="NCBI Taxonomy" id="66707"/>
    <lineage>
        <taxon>Eukaryota</taxon>
        <taxon>Metazoa</taxon>
        <taxon>Chordata</taxon>
        <taxon>Craniata</taxon>
        <taxon>Vertebrata</taxon>
        <taxon>Euteleostomi</taxon>
        <taxon>Archelosauria</taxon>
        <taxon>Archosauria</taxon>
        <taxon>Dinosauria</taxon>
        <taxon>Saurischia</taxon>
        <taxon>Theropoda</taxon>
        <taxon>Coelurosauria</taxon>
        <taxon>Aves</taxon>
        <taxon>Neognathae</taxon>
        <taxon>Neoaves</taxon>
        <taxon>Telluraves</taxon>
        <taxon>Australaves</taxon>
        <taxon>Passeriformes</taxon>
        <taxon>Certhiidae</taxon>
        <taxon>Polioptilinae</taxon>
        <taxon>Polioptila</taxon>
    </lineage>
</organism>
<evidence type="ECO:0000256" key="12">
    <source>
        <dbReference type="SAM" id="SignalP"/>
    </source>
</evidence>
<keyword evidence="3" id="KW-0813">Transport</keyword>
<dbReference type="GO" id="GO:0031623">
    <property type="term" value="P:receptor internalization"/>
    <property type="evidence" value="ECO:0007669"/>
    <property type="project" value="TreeGrafter"/>
</dbReference>
<dbReference type="Gene3D" id="1.10.150.510">
    <property type="entry name" value="Receptor activity modifying family"/>
    <property type="match status" value="1"/>
</dbReference>
<evidence type="ECO:0000256" key="5">
    <source>
        <dbReference type="ARBA" id="ARBA00022692"/>
    </source>
</evidence>
<dbReference type="EMBL" id="VYXF01000655">
    <property type="protein sequence ID" value="NWS24007.1"/>
    <property type="molecule type" value="Genomic_DNA"/>
</dbReference>
<evidence type="ECO:0000256" key="2">
    <source>
        <dbReference type="ARBA" id="ARBA00007087"/>
    </source>
</evidence>
<feature type="non-terminal residue" evidence="13">
    <location>
        <position position="1"/>
    </location>
</feature>
<keyword evidence="6 12" id="KW-0732">Signal</keyword>
<accession>A0A7K5DU77</accession>
<dbReference type="GO" id="GO:0006816">
    <property type="term" value="P:calcium ion transport"/>
    <property type="evidence" value="ECO:0007669"/>
    <property type="project" value="TreeGrafter"/>
</dbReference>
<feature type="non-terminal residue" evidence="13">
    <location>
        <position position="175"/>
    </location>
</feature>
<evidence type="ECO:0000256" key="3">
    <source>
        <dbReference type="ARBA" id="ARBA00022448"/>
    </source>
</evidence>
<feature type="chain" id="PRO_5029894821" evidence="12">
    <location>
        <begin position="31"/>
        <end position="175"/>
    </location>
</feature>
<sequence length="175" mass="19775">MAPRAHMSSGRLSQGLLLLCVLLGTGLCHTDAVTASFGQDAGTSPLMAMFNGTAQPMGRNYTDLTQQCWDYFVSLMRHVTTSELCEWKIISRPYSELQHCLETSAERLDYGYPNAVAEQYIFQSHHRYFHNCTLEHPVYFDPPEDVLLAMIIAPICLIPFLVTLVIWRSKDSKAQ</sequence>
<dbReference type="GO" id="GO:0043235">
    <property type="term" value="C:receptor complex"/>
    <property type="evidence" value="ECO:0007669"/>
    <property type="project" value="TreeGrafter"/>
</dbReference>
<comment type="caution">
    <text evidence="13">The sequence shown here is derived from an EMBL/GenBank/DDBJ whole genome shotgun (WGS) entry which is preliminary data.</text>
</comment>
<evidence type="ECO:0000256" key="10">
    <source>
        <dbReference type="ARBA" id="ARBA00023170"/>
    </source>
</evidence>
<dbReference type="InterPro" id="IPR038126">
    <property type="entry name" value="RAMP_sf"/>
</dbReference>
<dbReference type="GO" id="GO:0015026">
    <property type="term" value="F:coreceptor activity"/>
    <property type="evidence" value="ECO:0007669"/>
    <property type="project" value="InterPro"/>
</dbReference>
<dbReference type="GO" id="GO:0006886">
    <property type="term" value="P:intracellular protein transport"/>
    <property type="evidence" value="ECO:0007669"/>
    <property type="project" value="InterPro"/>
</dbReference>
<keyword evidence="14" id="KW-1185">Reference proteome</keyword>
<protein>
    <submittedName>
        <fullName evidence="13">RAMP2 protein</fullName>
    </submittedName>
</protein>
<keyword evidence="7 11" id="KW-1133">Transmembrane helix</keyword>
<feature type="signal peptide" evidence="12">
    <location>
        <begin position="1"/>
        <end position="30"/>
    </location>
</feature>
<feature type="transmembrane region" description="Helical" evidence="11">
    <location>
        <begin position="146"/>
        <end position="167"/>
    </location>
</feature>